<evidence type="ECO:0000256" key="1">
    <source>
        <dbReference type="SAM" id="MobiDB-lite"/>
    </source>
</evidence>
<dbReference type="PRINTS" id="PR01217">
    <property type="entry name" value="PRICHEXTENSN"/>
</dbReference>
<keyword evidence="2" id="KW-1133">Transmembrane helix</keyword>
<dbReference type="Pfam" id="PF00149">
    <property type="entry name" value="Metallophos"/>
    <property type="match status" value="1"/>
</dbReference>
<dbReference type="AlphaFoldDB" id="A3MSS0"/>
<dbReference type="STRING" id="410359.Pcal_0250"/>
<dbReference type="SUPFAM" id="SSF56300">
    <property type="entry name" value="Metallo-dependent phosphatases"/>
    <property type="match status" value="1"/>
</dbReference>
<dbReference type="PANTHER" id="PTHR31302">
    <property type="entry name" value="TRANSMEMBRANE PROTEIN WITH METALLOPHOSPHOESTERASE DOMAIN-RELATED"/>
    <property type="match status" value="1"/>
</dbReference>
<dbReference type="InterPro" id="IPR004843">
    <property type="entry name" value="Calcineurin-like_PHP"/>
</dbReference>
<keyword evidence="2" id="KW-0472">Membrane</keyword>
<dbReference type="KEGG" id="pcl:Pcal_0250"/>
<name>A3MSS0_PYRCJ</name>
<dbReference type="HOGENOM" id="CLU_441224_0_0_2"/>
<evidence type="ECO:0000256" key="2">
    <source>
        <dbReference type="SAM" id="Phobius"/>
    </source>
</evidence>
<keyword evidence="5" id="KW-1185">Reference proteome</keyword>
<sequence length="630" mass="67776">MRSLLLLFLATALVFSASLVDPRWAVPAYVTPGGTFNATFDGPVMVKTAELAAPGVGPIRLEVVSTSGAVATLRVPPGTPVGLYDLVINGGEVYEPKAVWVGNVTGPLRIIQLTDVHVGVELDMASVYRLIHGVLVANSGPYDVIFFTGDLADVGGQVWHYALFVRYASMATKPVFAIPGNHDHAGDDPLVNYRRFVGPPVWYRVVGPYLIIGLDSGENGFLTDGQVKLYEEVLKRYPDKVKIVLVHHPPFYLQNGYVVETYRGPQDVDRLNRDPTGRRSYYIVYTSYLQNRPAYEKFLDLTIRYKVALVMAGHVHSGNSTIVINGTYFVTTRTLGGSIDTSHGFRTYVVYPDGRVEVSRETWTYKNFAVATWGSRAAQFYIDSEFVGGVVAVDLPGNYTGVRALQGDAKLLDAKVHPMGKYARYTIAVSGRPVWLAVGDYAPAPTIKVEKITPRSPTTGDLVTINFRAEDPAAGVPFIVVNGTRVLASYLEEQPVYIYRFKYSKPVQLSAAAPGGQPLTVQIGAPTATPSPTPTQTTPQATPTATTPAPTPTPQPTTTTTPQATPPSPIASTPTATQPTATVTSPTPTATSAPPPTLQPQPASFPVEAIALIVIAIVGAVVVAALARRR</sequence>
<dbReference type="EMBL" id="CP000561">
    <property type="protein sequence ID" value="ABO07687.1"/>
    <property type="molecule type" value="Genomic_DNA"/>
</dbReference>
<evidence type="ECO:0000313" key="4">
    <source>
        <dbReference type="EMBL" id="ABO07687.1"/>
    </source>
</evidence>
<dbReference type="GeneID" id="4909624"/>
<dbReference type="eggNOG" id="arCOG01144">
    <property type="taxonomic scope" value="Archaea"/>
</dbReference>
<evidence type="ECO:0000259" key="3">
    <source>
        <dbReference type="Pfam" id="PF00149"/>
    </source>
</evidence>
<dbReference type="Gene3D" id="3.60.21.10">
    <property type="match status" value="1"/>
</dbReference>
<protein>
    <submittedName>
        <fullName evidence="4">Metallophosphoesterase</fullName>
    </submittedName>
</protein>
<feature type="compositionally biased region" description="Low complexity" evidence="1">
    <location>
        <begin position="525"/>
        <end position="548"/>
    </location>
</feature>
<accession>A3MSS0</accession>
<feature type="region of interest" description="Disordered" evidence="1">
    <location>
        <begin position="520"/>
        <end position="600"/>
    </location>
</feature>
<reference evidence="4" key="1">
    <citation type="submission" date="2007-02" db="EMBL/GenBank/DDBJ databases">
        <title>Complete sequence of Pyrobaculum calidifontis JCM 11548.</title>
        <authorList>
            <consortium name="US DOE Joint Genome Institute"/>
            <person name="Copeland A."/>
            <person name="Lucas S."/>
            <person name="Lapidus A."/>
            <person name="Barry K."/>
            <person name="Glavina del Rio T."/>
            <person name="Dalin E."/>
            <person name="Tice H."/>
            <person name="Pitluck S."/>
            <person name="Chain P."/>
            <person name="Malfatti S."/>
            <person name="Shin M."/>
            <person name="Vergez L."/>
            <person name="Schmutz J."/>
            <person name="Larimer F."/>
            <person name="Land M."/>
            <person name="Hauser L."/>
            <person name="Kyrpides N."/>
            <person name="Mikhailova N."/>
            <person name="Cozen A.E."/>
            <person name="Fitz-Gibbon S.T."/>
            <person name="House C.H."/>
            <person name="Saltikov C."/>
            <person name="Lowe T.M."/>
            <person name="Richardson P."/>
        </authorList>
    </citation>
    <scope>NUCLEOTIDE SEQUENCE [LARGE SCALE GENOMIC DNA]</scope>
    <source>
        <strain evidence="4">JCM 11548</strain>
    </source>
</reference>
<dbReference type="GO" id="GO:0016787">
    <property type="term" value="F:hydrolase activity"/>
    <property type="evidence" value="ECO:0007669"/>
    <property type="project" value="InterPro"/>
</dbReference>
<dbReference type="PANTHER" id="PTHR31302:SF28">
    <property type="entry name" value="METALLOPHOSPHOESTERASE, CALCINEURIN SUPERFAMILY"/>
    <property type="match status" value="1"/>
</dbReference>
<feature type="domain" description="Calcineurin-like phosphoesterase" evidence="3">
    <location>
        <begin position="108"/>
        <end position="317"/>
    </location>
</feature>
<dbReference type="Proteomes" id="UP000001431">
    <property type="component" value="Chromosome"/>
</dbReference>
<dbReference type="RefSeq" id="WP_011848944.1">
    <property type="nucleotide sequence ID" value="NC_009073.1"/>
</dbReference>
<gene>
    <name evidence="4" type="ordered locus">Pcal_0250</name>
</gene>
<dbReference type="InterPro" id="IPR051158">
    <property type="entry name" value="Metallophosphoesterase_sf"/>
</dbReference>
<feature type="compositionally biased region" description="Low complexity" evidence="1">
    <location>
        <begin position="570"/>
        <end position="592"/>
    </location>
</feature>
<keyword evidence="2" id="KW-0812">Transmembrane</keyword>
<dbReference type="InterPro" id="IPR029052">
    <property type="entry name" value="Metallo-depent_PP-like"/>
</dbReference>
<proteinExistence type="predicted"/>
<dbReference type="OrthoDB" id="7513at2157"/>
<feature type="transmembrane region" description="Helical" evidence="2">
    <location>
        <begin position="609"/>
        <end position="627"/>
    </location>
</feature>
<organism evidence="4 5">
    <name type="scientific">Pyrobaculum calidifontis (strain DSM 21063 / JCM 11548 / VA1)</name>
    <dbReference type="NCBI Taxonomy" id="410359"/>
    <lineage>
        <taxon>Archaea</taxon>
        <taxon>Thermoproteota</taxon>
        <taxon>Thermoprotei</taxon>
        <taxon>Thermoproteales</taxon>
        <taxon>Thermoproteaceae</taxon>
        <taxon>Pyrobaculum</taxon>
    </lineage>
</organism>
<evidence type="ECO:0000313" key="5">
    <source>
        <dbReference type="Proteomes" id="UP000001431"/>
    </source>
</evidence>